<evidence type="ECO:0000256" key="2">
    <source>
        <dbReference type="ARBA" id="ARBA00006228"/>
    </source>
</evidence>
<dbReference type="HOGENOM" id="CLU_086615_0_0_11"/>
<dbReference type="EMBL" id="LT906467">
    <property type="protein sequence ID" value="SNV83458.1"/>
    <property type="molecule type" value="Genomic_DNA"/>
</dbReference>
<dbReference type="PANTHER" id="PTHR34584:SF1">
    <property type="entry name" value="NA(+)_H(+) ANTIPORTER SUBUNIT E1"/>
    <property type="match status" value="1"/>
</dbReference>
<dbReference type="eggNOG" id="COG1863">
    <property type="taxonomic scope" value="Bacteria"/>
</dbReference>
<evidence type="ECO:0000256" key="7">
    <source>
        <dbReference type="SAM" id="Phobius"/>
    </source>
</evidence>
<keyword evidence="6 7" id="KW-0472">Membrane</keyword>
<comment type="subcellular location">
    <subcellularLocation>
        <location evidence="1">Cell membrane</location>
        <topology evidence="1">Multi-pass membrane protein</topology>
    </subcellularLocation>
</comment>
<accession>A0A076NTK6</accession>
<protein>
    <submittedName>
        <fullName evidence="8">Cation:proton antiporter</fullName>
    </submittedName>
    <submittedName>
        <fullName evidence="9">Monovalent cation/H+ antiporter subunit E</fullName>
    </submittedName>
</protein>
<gene>
    <name evidence="8" type="ORF">CIMIT_10375</name>
    <name evidence="9" type="ORF">SAMEA4535761_02133</name>
</gene>
<sequence>MSQLFTGIKHRFRPWFVAWLTVMWILLMGELSWGNFAAGLGLGLAVVLLLPLPRIPNHGYRIHWGRLVLFIFSWLRDLAVASIKVSWLALRPAEPPRNAILNVPMRLSSEFVLYLATCAYNLQPGGSVTDINLADREWTIHVLDADNERAIEREIANVAKLERQMIEIFESRR</sequence>
<dbReference type="OrthoDB" id="3556991at2"/>
<evidence type="ECO:0000256" key="6">
    <source>
        <dbReference type="ARBA" id="ARBA00023136"/>
    </source>
</evidence>
<organism evidence="8 10">
    <name type="scientific">Corynebacterium imitans</name>
    <dbReference type="NCBI Taxonomy" id="156978"/>
    <lineage>
        <taxon>Bacteria</taxon>
        <taxon>Bacillati</taxon>
        <taxon>Actinomycetota</taxon>
        <taxon>Actinomycetes</taxon>
        <taxon>Mycobacteriales</taxon>
        <taxon>Corynebacteriaceae</taxon>
        <taxon>Corynebacterium</taxon>
    </lineage>
</organism>
<feature type="transmembrane region" description="Helical" evidence="7">
    <location>
        <begin position="12"/>
        <end position="29"/>
    </location>
</feature>
<dbReference type="RefSeq" id="WP_038592509.1">
    <property type="nucleotide sequence ID" value="NZ_CP009211.1"/>
</dbReference>
<dbReference type="KEGG" id="cii:CIMIT_10375"/>
<reference evidence="8 10" key="1">
    <citation type="submission" date="2014-08" db="EMBL/GenBank/DDBJ databases">
        <title>Complete genome sequence of Corynebacterium imitans DSM 44264, isolated from a five-month-old boy with suspected pharyngeal diphtheria.</title>
        <authorList>
            <person name="Mollmann S."/>
            <person name="Albersmeier A."/>
            <person name="Ruckert C."/>
            <person name="Tauch A."/>
        </authorList>
    </citation>
    <scope>NUCLEOTIDE SEQUENCE [LARGE SCALE GENOMIC DNA]</scope>
    <source>
        <strain evidence="8 10">DSM 44264</strain>
    </source>
</reference>
<dbReference type="AlphaFoldDB" id="A0A076NTK6"/>
<dbReference type="STRING" id="156978.CIMIT_10375"/>
<dbReference type="Proteomes" id="UP000215374">
    <property type="component" value="Chromosome 1"/>
</dbReference>
<keyword evidence="4 7" id="KW-0812">Transmembrane</keyword>
<dbReference type="Proteomes" id="UP000028780">
    <property type="component" value="Chromosome"/>
</dbReference>
<dbReference type="Pfam" id="PF01899">
    <property type="entry name" value="MNHE"/>
    <property type="match status" value="1"/>
</dbReference>
<keyword evidence="10" id="KW-1185">Reference proteome</keyword>
<evidence type="ECO:0000313" key="9">
    <source>
        <dbReference type="EMBL" id="SNV83458.1"/>
    </source>
</evidence>
<evidence type="ECO:0000313" key="8">
    <source>
        <dbReference type="EMBL" id="AIJ34232.1"/>
    </source>
</evidence>
<comment type="similarity">
    <text evidence="2">Belongs to the CPA3 antiporters (TC 2.A.63) subunit E family.</text>
</comment>
<keyword evidence="5 7" id="KW-1133">Transmembrane helix</keyword>
<feature type="transmembrane region" description="Helical" evidence="7">
    <location>
        <begin position="35"/>
        <end position="55"/>
    </location>
</feature>
<dbReference type="PANTHER" id="PTHR34584">
    <property type="entry name" value="NA(+)/H(+) ANTIPORTER SUBUNIT E1"/>
    <property type="match status" value="1"/>
</dbReference>
<evidence type="ECO:0000256" key="4">
    <source>
        <dbReference type="ARBA" id="ARBA00022692"/>
    </source>
</evidence>
<dbReference type="NCBIfam" id="NF006521">
    <property type="entry name" value="PRK08965.1-5"/>
    <property type="match status" value="1"/>
</dbReference>
<name>A0A076NTK6_9CORY</name>
<dbReference type="GO" id="GO:0008324">
    <property type="term" value="F:monoatomic cation transmembrane transporter activity"/>
    <property type="evidence" value="ECO:0007669"/>
    <property type="project" value="InterPro"/>
</dbReference>
<dbReference type="GO" id="GO:0005886">
    <property type="term" value="C:plasma membrane"/>
    <property type="evidence" value="ECO:0007669"/>
    <property type="project" value="UniProtKB-SubCell"/>
</dbReference>
<evidence type="ECO:0000256" key="5">
    <source>
        <dbReference type="ARBA" id="ARBA00022989"/>
    </source>
</evidence>
<evidence type="ECO:0000313" key="11">
    <source>
        <dbReference type="Proteomes" id="UP000215374"/>
    </source>
</evidence>
<dbReference type="EMBL" id="CP009211">
    <property type="protein sequence ID" value="AIJ34232.1"/>
    <property type="molecule type" value="Genomic_DNA"/>
</dbReference>
<dbReference type="InterPro" id="IPR002758">
    <property type="entry name" value="Cation_antiport_E"/>
</dbReference>
<evidence type="ECO:0000256" key="1">
    <source>
        <dbReference type="ARBA" id="ARBA00004651"/>
    </source>
</evidence>
<evidence type="ECO:0000256" key="3">
    <source>
        <dbReference type="ARBA" id="ARBA00022475"/>
    </source>
</evidence>
<keyword evidence="3" id="KW-1003">Cell membrane</keyword>
<proteinExistence type="inferred from homology"/>
<reference evidence="9 11" key="2">
    <citation type="submission" date="2017-06" db="EMBL/GenBank/DDBJ databases">
        <authorList>
            <consortium name="Pathogen Informatics"/>
        </authorList>
    </citation>
    <scope>NUCLEOTIDE SEQUENCE [LARGE SCALE GENOMIC DNA]</scope>
    <source>
        <strain evidence="9 11">NCTC13015</strain>
    </source>
</reference>
<evidence type="ECO:0000313" key="10">
    <source>
        <dbReference type="Proteomes" id="UP000028780"/>
    </source>
</evidence>